<comment type="caution">
    <text evidence="1">The sequence shown here is derived from an EMBL/GenBank/DDBJ whole genome shotgun (WGS) entry which is preliminary data.</text>
</comment>
<dbReference type="OrthoDB" id="9994138at2759"/>
<dbReference type="OMA" id="VNSAKHY"/>
<dbReference type="PANTHER" id="PTHR31367:SF3">
    <property type="entry name" value="CYTOSOLIC 5'-NUCLEOTIDASE 1A"/>
    <property type="match status" value="1"/>
</dbReference>
<organism evidence="1 2">
    <name type="scientific">Scyliorhinus torazame</name>
    <name type="common">Cloudy catshark</name>
    <name type="synonym">Catulus torazame</name>
    <dbReference type="NCBI Taxonomy" id="75743"/>
    <lineage>
        <taxon>Eukaryota</taxon>
        <taxon>Metazoa</taxon>
        <taxon>Chordata</taxon>
        <taxon>Craniata</taxon>
        <taxon>Vertebrata</taxon>
        <taxon>Chondrichthyes</taxon>
        <taxon>Elasmobranchii</taxon>
        <taxon>Galeomorphii</taxon>
        <taxon>Galeoidea</taxon>
        <taxon>Carcharhiniformes</taxon>
        <taxon>Scyliorhinidae</taxon>
        <taxon>Scyliorhinus</taxon>
    </lineage>
</organism>
<dbReference type="GO" id="GO:0009117">
    <property type="term" value="P:nucleotide metabolic process"/>
    <property type="evidence" value="ECO:0007669"/>
    <property type="project" value="InterPro"/>
</dbReference>
<evidence type="ECO:0008006" key="3">
    <source>
        <dbReference type="Google" id="ProtNLM"/>
    </source>
</evidence>
<accession>A0A401PZ15</accession>
<dbReference type="EMBL" id="BFAA01009154">
    <property type="protein sequence ID" value="GCB78375.1"/>
    <property type="molecule type" value="Genomic_DNA"/>
</dbReference>
<evidence type="ECO:0000313" key="2">
    <source>
        <dbReference type="Proteomes" id="UP000288216"/>
    </source>
</evidence>
<dbReference type="GO" id="GO:0005829">
    <property type="term" value="C:cytosol"/>
    <property type="evidence" value="ECO:0007669"/>
    <property type="project" value="TreeGrafter"/>
</dbReference>
<evidence type="ECO:0000313" key="1">
    <source>
        <dbReference type="EMBL" id="GCB78375.1"/>
    </source>
</evidence>
<dbReference type="STRING" id="75743.A0A401PZ15"/>
<dbReference type="GO" id="GO:0008253">
    <property type="term" value="F:5'-nucleotidase activity"/>
    <property type="evidence" value="ECO:0007669"/>
    <property type="project" value="InterPro"/>
</dbReference>
<dbReference type="AlphaFoldDB" id="A0A401PZ15"/>
<reference evidence="1 2" key="1">
    <citation type="journal article" date="2018" name="Nat. Ecol. Evol.">
        <title>Shark genomes provide insights into elasmobranch evolution and the origin of vertebrates.</title>
        <authorList>
            <person name="Hara Y"/>
            <person name="Yamaguchi K"/>
            <person name="Onimaru K"/>
            <person name="Kadota M"/>
            <person name="Koyanagi M"/>
            <person name="Keeley SD"/>
            <person name="Tatsumi K"/>
            <person name="Tanaka K"/>
            <person name="Motone F"/>
            <person name="Kageyama Y"/>
            <person name="Nozu R"/>
            <person name="Adachi N"/>
            <person name="Nishimura O"/>
            <person name="Nakagawa R"/>
            <person name="Tanegashima C"/>
            <person name="Kiyatake I"/>
            <person name="Matsumoto R"/>
            <person name="Murakumo K"/>
            <person name="Nishida K"/>
            <person name="Terakita A"/>
            <person name="Kuratani S"/>
            <person name="Sato K"/>
            <person name="Hyodo S Kuraku.S."/>
        </authorList>
    </citation>
    <scope>NUCLEOTIDE SEQUENCE [LARGE SCALE GENOMIC DNA]</scope>
</reference>
<protein>
    <recommendedName>
        <fullName evidence="3">5'-nucleotidase</fullName>
    </recommendedName>
</protein>
<sequence length="332" mass="37127">MEVREAGTEFDCGLKMGGKVEVILNTQLKQQKDPKEAITIAISARALFDMEEEHELFLSEGRETFETFQLTNEDVPLKEGIVYPFIKAVQMVNARLLARNPEEKQLFEIILLSTHSAEGGVRIINSVNYYGLEISKFCFLNGSDPSKYLHSNNVKLFLSACESAVCNALKKDIPAALMLHQQYQTAQEHLKVAFDGDSVLFSDETDVVFKEKGLDAVIKYEKDREHVPIGEGPLKEFAMILGEMKKKFSPENDPINTYLVTARSGNDMGIRAIKTLRNWGLKIDEAFFMAGSPKGPLLSHIQPHIFFDDNARNIKGARAYGIPSAFVPSGCE</sequence>
<dbReference type="GO" id="GO:0046085">
    <property type="term" value="P:adenosine metabolic process"/>
    <property type="evidence" value="ECO:0007669"/>
    <property type="project" value="TreeGrafter"/>
</dbReference>
<gene>
    <name evidence="1" type="ORF">scyTo_0015823</name>
</gene>
<dbReference type="GO" id="GO:0000166">
    <property type="term" value="F:nucleotide binding"/>
    <property type="evidence" value="ECO:0007669"/>
    <property type="project" value="InterPro"/>
</dbReference>
<dbReference type="PANTHER" id="PTHR31367">
    <property type="entry name" value="CYTOSOLIC 5'-NUCLEOTIDASE 1 FAMILY MEMBER"/>
    <property type="match status" value="1"/>
</dbReference>
<proteinExistence type="predicted"/>
<dbReference type="GO" id="GO:0000287">
    <property type="term" value="F:magnesium ion binding"/>
    <property type="evidence" value="ECO:0007669"/>
    <property type="project" value="InterPro"/>
</dbReference>
<dbReference type="Proteomes" id="UP000288216">
    <property type="component" value="Unassembled WGS sequence"/>
</dbReference>
<keyword evidence="2" id="KW-1185">Reference proteome</keyword>
<dbReference type="InterPro" id="IPR010394">
    <property type="entry name" value="5-nucleotidase"/>
</dbReference>
<name>A0A401PZ15_SCYTO</name>
<dbReference type="Pfam" id="PF06189">
    <property type="entry name" value="5-nucleotidase"/>
    <property type="match status" value="1"/>
</dbReference>